<reference evidence="2" key="1">
    <citation type="submission" date="2020-05" db="UniProtKB">
        <authorList>
            <consortium name="EnsemblMetazoa"/>
        </authorList>
    </citation>
    <scope>IDENTIFICATION</scope>
    <source>
        <strain evidence="2">BB02</strain>
    </source>
</reference>
<dbReference type="Proteomes" id="UP000076420">
    <property type="component" value="Unassembled WGS sequence"/>
</dbReference>
<protein>
    <recommendedName>
        <fullName evidence="1">CARD domain-containing protein</fullName>
    </recommendedName>
</protein>
<evidence type="ECO:0000259" key="1">
    <source>
        <dbReference type="PROSITE" id="PS50209"/>
    </source>
</evidence>
<dbReference type="GO" id="GO:0070513">
    <property type="term" value="F:death domain binding"/>
    <property type="evidence" value="ECO:0007669"/>
    <property type="project" value="InterPro"/>
</dbReference>
<dbReference type="PANTHER" id="PTHR15034:SF5">
    <property type="entry name" value="DEATH DOMAIN-CONTAINING PROTEIN CRADD"/>
    <property type="match status" value="1"/>
</dbReference>
<dbReference type="Pfam" id="PF00619">
    <property type="entry name" value="CARD"/>
    <property type="match status" value="1"/>
</dbReference>
<evidence type="ECO:0000313" key="2">
    <source>
        <dbReference type="EnsemblMetazoa" id="BGLB025738-PA"/>
    </source>
</evidence>
<dbReference type="GO" id="GO:0002020">
    <property type="term" value="F:protease binding"/>
    <property type="evidence" value="ECO:0007669"/>
    <property type="project" value="InterPro"/>
</dbReference>
<dbReference type="PROSITE" id="PS50209">
    <property type="entry name" value="CARD"/>
    <property type="match status" value="1"/>
</dbReference>
<dbReference type="InterPro" id="IPR011029">
    <property type="entry name" value="DEATH-like_dom_sf"/>
</dbReference>
<dbReference type="AlphaFoldDB" id="A0A2C9L0Y2"/>
<name>A0A2C9L0Y2_BIOGL</name>
<dbReference type="GO" id="GO:0042981">
    <property type="term" value="P:regulation of apoptotic process"/>
    <property type="evidence" value="ECO:0007669"/>
    <property type="project" value="InterPro"/>
</dbReference>
<dbReference type="EnsemblMetazoa" id="BGLB025738-RA">
    <property type="protein sequence ID" value="BGLB025738-PA"/>
    <property type="gene ID" value="BGLB025738"/>
</dbReference>
<dbReference type="VEuPathDB" id="VectorBase:BGLB025738"/>
<organism evidence="2 3">
    <name type="scientific">Biomphalaria glabrata</name>
    <name type="common">Bloodfluke planorb</name>
    <name type="synonym">Freshwater snail</name>
    <dbReference type="NCBI Taxonomy" id="6526"/>
    <lineage>
        <taxon>Eukaryota</taxon>
        <taxon>Metazoa</taxon>
        <taxon>Spiralia</taxon>
        <taxon>Lophotrochozoa</taxon>
        <taxon>Mollusca</taxon>
        <taxon>Gastropoda</taxon>
        <taxon>Heterobranchia</taxon>
        <taxon>Euthyneura</taxon>
        <taxon>Panpulmonata</taxon>
        <taxon>Hygrophila</taxon>
        <taxon>Lymnaeoidea</taxon>
        <taxon>Planorbidae</taxon>
        <taxon>Biomphalaria</taxon>
    </lineage>
</organism>
<dbReference type="PANTHER" id="PTHR15034">
    <property type="entry name" value="DEATH DOMAIN-CONTAINING PROTEIN CRADD"/>
    <property type="match status" value="1"/>
</dbReference>
<dbReference type="SUPFAM" id="SSF47986">
    <property type="entry name" value="DEATH domain"/>
    <property type="match status" value="1"/>
</dbReference>
<evidence type="ECO:0000313" key="3">
    <source>
        <dbReference type="Proteomes" id="UP000076420"/>
    </source>
</evidence>
<dbReference type="Gene3D" id="1.10.533.10">
    <property type="entry name" value="Death Domain, Fas"/>
    <property type="match status" value="1"/>
</dbReference>
<dbReference type="InterPro" id="IPR037939">
    <property type="entry name" value="CRADD"/>
</dbReference>
<sequence length="135" mass="15583">MRRCSQNKKTVDVHSGKRDRLKNKDEMLIQNNFVYLIEQIEPLDIIDYLFQQNVLTLDDMDLIKNASITRSKRAENLLFVLLKSGSSSALEVFMKSLENQYAYVLSHMKENHSNIEMTLSAVETAVGNRQEDSQV</sequence>
<dbReference type="CDD" id="cd01671">
    <property type="entry name" value="CARD"/>
    <property type="match status" value="1"/>
</dbReference>
<accession>A0A2C9L0Y2</accession>
<dbReference type="InterPro" id="IPR001315">
    <property type="entry name" value="CARD"/>
</dbReference>
<feature type="domain" description="CARD" evidence="1">
    <location>
        <begin position="21"/>
        <end position="112"/>
    </location>
</feature>
<gene>
    <name evidence="2" type="primary">106079935</name>
</gene>
<dbReference type="KEGG" id="bgt:106079935"/>
<proteinExistence type="predicted"/>